<name>A0ACC2DBI0_DIPCM</name>
<accession>A0ACC2DBI0</accession>
<keyword evidence="2" id="KW-1185">Reference proteome</keyword>
<evidence type="ECO:0000313" key="2">
    <source>
        <dbReference type="Proteomes" id="UP001162992"/>
    </source>
</evidence>
<dbReference type="Proteomes" id="UP001162992">
    <property type="component" value="Chromosome 6"/>
</dbReference>
<evidence type="ECO:0000313" key="1">
    <source>
        <dbReference type="EMBL" id="KAJ7551452.1"/>
    </source>
</evidence>
<organism evidence="1 2">
    <name type="scientific">Diphasiastrum complanatum</name>
    <name type="common">Issler's clubmoss</name>
    <name type="synonym">Lycopodium complanatum</name>
    <dbReference type="NCBI Taxonomy" id="34168"/>
    <lineage>
        <taxon>Eukaryota</taxon>
        <taxon>Viridiplantae</taxon>
        <taxon>Streptophyta</taxon>
        <taxon>Embryophyta</taxon>
        <taxon>Tracheophyta</taxon>
        <taxon>Lycopodiopsida</taxon>
        <taxon>Lycopodiales</taxon>
        <taxon>Lycopodiaceae</taxon>
        <taxon>Lycopodioideae</taxon>
        <taxon>Diphasiastrum</taxon>
    </lineage>
</organism>
<gene>
    <name evidence="1" type="ORF">O6H91_06G016100</name>
</gene>
<protein>
    <submittedName>
        <fullName evidence="1">Uncharacterized protein</fullName>
    </submittedName>
</protein>
<sequence>MAEFSMRFLHPCINMGELIQPTKCLNVKLAGSPDRYPSAQAMAKPIPPVEKLKAVLFDIDGTLAKSDPLHLLAFREMLQEVGFQGGVPIDEEFFQKHISGRHNHDIGVDLFPSWDEERRAKFLDDKESLFRSLAAKQLKPVAGLYRMSNWVKEHGLHRAAVTNAPRENAELMISALGLNDFFELLVIGNECERPKPFPDPYLKALKLFGISSDEAFAFEDSPSGLKAAVGAGLSVVGLTTGNPGPILLDAGASFLIENYDDPALWDALHDS</sequence>
<dbReference type="EMBL" id="CM055097">
    <property type="protein sequence ID" value="KAJ7551452.1"/>
    <property type="molecule type" value="Genomic_DNA"/>
</dbReference>
<comment type="caution">
    <text evidence="1">The sequence shown here is derived from an EMBL/GenBank/DDBJ whole genome shotgun (WGS) entry which is preliminary data.</text>
</comment>
<proteinExistence type="predicted"/>
<reference evidence="2" key="1">
    <citation type="journal article" date="2024" name="Proc. Natl. Acad. Sci. U.S.A.">
        <title>Extraordinary preservation of gene collinearity over three hundred million years revealed in homosporous lycophytes.</title>
        <authorList>
            <person name="Li C."/>
            <person name="Wickell D."/>
            <person name="Kuo L.Y."/>
            <person name="Chen X."/>
            <person name="Nie B."/>
            <person name="Liao X."/>
            <person name="Peng D."/>
            <person name="Ji J."/>
            <person name="Jenkins J."/>
            <person name="Williams M."/>
            <person name="Shu S."/>
            <person name="Plott C."/>
            <person name="Barry K."/>
            <person name="Rajasekar S."/>
            <person name="Grimwood J."/>
            <person name="Han X."/>
            <person name="Sun S."/>
            <person name="Hou Z."/>
            <person name="He W."/>
            <person name="Dai G."/>
            <person name="Sun C."/>
            <person name="Schmutz J."/>
            <person name="Leebens-Mack J.H."/>
            <person name="Li F.W."/>
            <person name="Wang L."/>
        </authorList>
    </citation>
    <scope>NUCLEOTIDE SEQUENCE [LARGE SCALE GENOMIC DNA]</scope>
    <source>
        <strain evidence="2">cv. PW_Plant_1</strain>
    </source>
</reference>